<dbReference type="Gramene" id="OB12G12800.1">
    <property type="protein sequence ID" value="OB12G12800.1"/>
    <property type="gene ID" value="OB12G12800"/>
</dbReference>
<keyword evidence="2 4" id="KW-0863">Zinc-finger</keyword>
<dbReference type="InterPro" id="IPR013083">
    <property type="entry name" value="Znf_RING/FYVE/PHD"/>
</dbReference>
<dbReference type="GO" id="GO:0016567">
    <property type="term" value="P:protein ubiquitination"/>
    <property type="evidence" value="ECO:0007669"/>
    <property type="project" value="TreeGrafter"/>
</dbReference>
<feature type="compositionally biased region" description="Acidic residues" evidence="5">
    <location>
        <begin position="100"/>
        <end position="119"/>
    </location>
</feature>
<evidence type="ECO:0000313" key="7">
    <source>
        <dbReference type="EnsemblPlants" id="OB12G12800.1"/>
    </source>
</evidence>
<keyword evidence="3" id="KW-0862">Zinc</keyword>
<dbReference type="PANTHER" id="PTHR15710">
    <property type="entry name" value="E3 UBIQUITIN-PROTEIN LIGASE PRAJA"/>
    <property type="match status" value="1"/>
</dbReference>
<feature type="region of interest" description="Disordered" evidence="5">
    <location>
        <begin position="45"/>
        <end position="119"/>
    </location>
</feature>
<accession>J3NBC2</accession>
<dbReference type="GO" id="GO:0008270">
    <property type="term" value="F:zinc ion binding"/>
    <property type="evidence" value="ECO:0007669"/>
    <property type="project" value="UniProtKB-KW"/>
</dbReference>
<evidence type="ECO:0000256" key="2">
    <source>
        <dbReference type="ARBA" id="ARBA00022771"/>
    </source>
</evidence>
<keyword evidence="8" id="KW-1185">Reference proteome</keyword>
<dbReference type="eggNOG" id="KOG4628">
    <property type="taxonomic scope" value="Eukaryota"/>
</dbReference>
<protein>
    <recommendedName>
        <fullName evidence="6">RING-type domain-containing protein</fullName>
    </recommendedName>
</protein>
<dbReference type="SMART" id="SM00184">
    <property type="entry name" value="RING"/>
    <property type="match status" value="1"/>
</dbReference>
<dbReference type="Proteomes" id="UP000006038">
    <property type="component" value="Chromosome 12"/>
</dbReference>
<dbReference type="PANTHER" id="PTHR15710:SF73">
    <property type="entry name" value="RING-TYPE DOMAIN-CONTAINING PROTEIN"/>
    <property type="match status" value="1"/>
</dbReference>
<dbReference type="HOGENOM" id="CLU_1206413_0_0_1"/>
<evidence type="ECO:0000259" key="6">
    <source>
        <dbReference type="PROSITE" id="PS50089"/>
    </source>
</evidence>
<dbReference type="EnsemblPlants" id="OB12G12800.1">
    <property type="protein sequence ID" value="OB12G12800.1"/>
    <property type="gene ID" value="OB12G12800"/>
</dbReference>
<evidence type="ECO:0000256" key="5">
    <source>
        <dbReference type="SAM" id="MobiDB-lite"/>
    </source>
</evidence>
<reference evidence="7" key="2">
    <citation type="submission" date="2015-02" db="UniProtKB">
        <authorList>
            <consortium name="EnsemblPlants"/>
        </authorList>
    </citation>
    <scope>IDENTIFICATION</scope>
</reference>
<feature type="domain" description="RING-type" evidence="6">
    <location>
        <begin position="174"/>
        <end position="215"/>
    </location>
</feature>
<organism evidence="7">
    <name type="scientific">Oryza brachyantha</name>
    <name type="common">malo sina</name>
    <dbReference type="NCBI Taxonomy" id="4533"/>
    <lineage>
        <taxon>Eukaryota</taxon>
        <taxon>Viridiplantae</taxon>
        <taxon>Streptophyta</taxon>
        <taxon>Embryophyta</taxon>
        <taxon>Tracheophyta</taxon>
        <taxon>Spermatophyta</taxon>
        <taxon>Magnoliopsida</taxon>
        <taxon>Liliopsida</taxon>
        <taxon>Poales</taxon>
        <taxon>Poaceae</taxon>
        <taxon>BOP clade</taxon>
        <taxon>Oryzoideae</taxon>
        <taxon>Oryzeae</taxon>
        <taxon>Oryzinae</taxon>
        <taxon>Oryza</taxon>
    </lineage>
</organism>
<dbReference type="GO" id="GO:0061630">
    <property type="term" value="F:ubiquitin protein ligase activity"/>
    <property type="evidence" value="ECO:0007669"/>
    <property type="project" value="TreeGrafter"/>
</dbReference>
<dbReference type="PROSITE" id="PS50089">
    <property type="entry name" value="ZF_RING_2"/>
    <property type="match status" value="1"/>
</dbReference>
<dbReference type="STRING" id="4533.J3NBC2"/>
<dbReference type="SUPFAM" id="SSF57850">
    <property type="entry name" value="RING/U-box"/>
    <property type="match status" value="1"/>
</dbReference>
<proteinExistence type="predicted"/>
<dbReference type="GO" id="GO:0005737">
    <property type="term" value="C:cytoplasm"/>
    <property type="evidence" value="ECO:0007669"/>
    <property type="project" value="TreeGrafter"/>
</dbReference>
<sequence length="230" mass="25637">MPADAGGVGGGTGRCRRMRRRLRNLIHDQLAINGDVYNIIMLRSNQPVAPPPRDGDVRPNQQAPPLAREDDITQNQHAPPSTDDGMFSSMDMTESIVVSSEEDASLGESSEDEEEMDFSEYEDEDEEIDVLAPAPQISSEAAASYRQAGLFPTSSKAIQGLREVSAADAKKDECATCLQDFLADDELRMMPCSHTFHQRCIFDWIRLNCICPLCRHKLPTQHEDDMRENP</sequence>
<evidence type="ECO:0000256" key="4">
    <source>
        <dbReference type="PROSITE-ProRule" id="PRU00175"/>
    </source>
</evidence>
<evidence type="ECO:0000256" key="1">
    <source>
        <dbReference type="ARBA" id="ARBA00022723"/>
    </source>
</evidence>
<dbReference type="Pfam" id="PF13639">
    <property type="entry name" value="zf-RING_2"/>
    <property type="match status" value="1"/>
</dbReference>
<evidence type="ECO:0000256" key="3">
    <source>
        <dbReference type="ARBA" id="ARBA00022833"/>
    </source>
</evidence>
<dbReference type="InterPro" id="IPR001841">
    <property type="entry name" value="Znf_RING"/>
</dbReference>
<reference evidence="7" key="1">
    <citation type="journal article" date="2013" name="Nat. Commun.">
        <title>Whole-genome sequencing of Oryza brachyantha reveals mechanisms underlying Oryza genome evolution.</title>
        <authorList>
            <person name="Chen J."/>
            <person name="Huang Q."/>
            <person name="Gao D."/>
            <person name="Wang J."/>
            <person name="Lang Y."/>
            <person name="Liu T."/>
            <person name="Li B."/>
            <person name="Bai Z."/>
            <person name="Luis Goicoechea J."/>
            <person name="Liang C."/>
            <person name="Chen C."/>
            <person name="Zhang W."/>
            <person name="Sun S."/>
            <person name="Liao Y."/>
            <person name="Zhang X."/>
            <person name="Yang L."/>
            <person name="Song C."/>
            <person name="Wang M."/>
            <person name="Shi J."/>
            <person name="Liu G."/>
            <person name="Liu J."/>
            <person name="Zhou H."/>
            <person name="Zhou W."/>
            <person name="Yu Q."/>
            <person name="An N."/>
            <person name="Chen Y."/>
            <person name="Cai Q."/>
            <person name="Wang B."/>
            <person name="Liu B."/>
            <person name="Min J."/>
            <person name="Huang Y."/>
            <person name="Wu H."/>
            <person name="Li Z."/>
            <person name="Zhang Y."/>
            <person name="Yin Y."/>
            <person name="Song W."/>
            <person name="Jiang J."/>
            <person name="Jackson S.A."/>
            <person name="Wing R.A."/>
            <person name="Wang J."/>
            <person name="Chen M."/>
        </authorList>
    </citation>
    <scope>NUCLEOTIDE SEQUENCE [LARGE SCALE GENOMIC DNA]</scope>
    <source>
        <strain evidence="7">cv. IRGC 101232</strain>
    </source>
</reference>
<dbReference type="Gene3D" id="3.30.40.10">
    <property type="entry name" value="Zinc/RING finger domain, C3HC4 (zinc finger)"/>
    <property type="match status" value="1"/>
</dbReference>
<name>J3NBC2_ORYBR</name>
<evidence type="ECO:0000313" key="8">
    <source>
        <dbReference type="Proteomes" id="UP000006038"/>
    </source>
</evidence>
<dbReference type="AlphaFoldDB" id="J3NBC2"/>
<keyword evidence="1" id="KW-0479">Metal-binding</keyword>